<sequence length="427" mass="46527">MQDESPTPRWKRILYPQDLVWLLLFSALAWVSPTRGTAELEMLTALAILQVVAPRIEALSSRRGNLAVTAVKLVLGFLLIGVTGGIASSYYLILILPVVSAATTLGALGTTAVTLVACIAYLAFIPLAYSLDYMMDWVYLRDLSLRVIFLPVVAYLTYGLVEANRNEARRAQAAAADLEEANRRLREAEASVRRSERLAALGQLTAGLAHELRNPLGTMKASAEILMEKIEPGNELGHELAGYISTEVDRTNSLITRFLEFARPVKLRLAPTDLNALIDMVIDQLGRITPDSPLLIHKNYDPGIPLIEADAELLERVILNLIRNAVQASEPGRTVTVKTRGGPGIVEIAVIDRGHGIQPEHREQIFNPFFTTKPSGVGLGLAISAKIVDEHGGRITVESQPERGSLFLVTLPQAPPSDRKAKAESAL</sequence>
<feature type="coiled-coil region" evidence="9">
    <location>
        <begin position="161"/>
        <end position="198"/>
    </location>
</feature>
<dbReference type="SUPFAM" id="SSF47384">
    <property type="entry name" value="Homodimeric domain of signal transducing histidine kinase"/>
    <property type="match status" value="1"/>
</dbReference>
<gene>
    <name evidence="12" type="ORF">IRI77_33425</name>
</gene>
<evidence type="ECO:0000256" key="9">
    <source>
        <dbReference type="SAM" id="Coils"/>
    </source>
</evidence>
<organism evidence="12 13">
    <name type="scientific">Paludibaculum fermentans</name>
    <dbReference type="NCBI Taxonomy" id="1473598"/>
    <lineage>
        <taxon>Bacteria</taxon>
        <taxon>Pseudomonadati</taxon>
        <taxon>Acidobacteriota</taxon>
        <taxon>Terriglobia</taxon>
        <taxon>Bryobacterales</taxon>
        <taxon>Bryobacteraceae</taxon>
        <taxon>Paludibaculum</taxon>
    </lineage>
</organism>
<dbReference type="Gene3D" id="1.10.287.130">
    <property type="match status" value="1"/>
</dbReference>
<keyword evidence="10" id="KW-0472">Membrane</keyword>
<feature type="transmembrane region" description="Helical" evidence="10">
    <location>
        <begin position="143"/>
        <end position="161"/>
    </location>
</feature>
<dbReference type="AlphaFoldDB" id="A0A7S7NPZ5"/>
<dbReference type="SUPFAM" id="SSF55874">
    <property type="entry name" value="ATPase domain of HSP90 chaperone/DNA topoisomerase II/histidine kinase"/>
    <property type="match status" value="1"/>
</dbReference>
<dbReference type="SMART" id="SM00388">
    <property type="entry name" value="HisKA"/>
    <property type="match status" value="1"/>
</dbReference>
<dbReference type="Proteomes" id="UP000593892">
    <property type="component" value="Chromosome"/>
</dbReference>
<dbReference type="EC" id="2.7.13.3" evidence="2"/>
<dbReference type="RefSeq" id="WP_194449267.1">
    <property type="nucleotide sequence ID" value="NZ_CP063849.1"/>
</dbReference>
<keyword evidence="6" id="KW-0418">Kinase</keyword>
<dbReference type="InterPro" id="IPR003661">
    <property type="entry name" value="HisK_dim/P_dom"/>
</dbReference>
<dbReference type="CDD" id="cd00075">
    <property type="entry name" value="HATPase"/>
    <property type="match status" value="1"/>
</dbReference>
<dbReference type="EMBL" id="CP063849">
    <property type="protein sequence ID" value="QOY87600.1"/>
    <property type="molecule type" value="Genomic_DNA"/>
</dbReference>
<keyword evidence="4" id="KW-0808">Transferase</keyword>
<dbReference type="PRINTS" id="PR00344">
    <property type="entry name" value="BCTRLSENSOR"/>
</dbReference>
<dbReference type="PANTHER" id="PTHR43065:SF10">
    <property type="entry name" value="PEROXIDE STRESS-ACTIVATED HISTIDINE KINASE MAK3"/>
    <property type="match status" value="1"/>
</dbReference>
<name>A0A7S7NPZ5_PALFE</name>
<keyword evidence="10" id="KW-1133">Transmembrane helix</keyword>
<dbReference type="PROSITE" id="PS50109">
    <property type="entry name" value="HIS_KIN"/>
    <property type="match status" value="1"/>
</dbReference>
<evidence type="ECO:0000256" key="4">
    <source>
        <dbReference type="ARBA" id="ARBA00022679"/>
    </source>
</evidence>
<keyword evidence="8" id="KW-0902">Two-component regulatory system</keyword>
<feature type="transmembrane region" description="Helical" evidence="10">
    <location>
        <begin position="105"/>
        <end position="131"/>
    </location>
</feature>
<evidence type="ECO:0000256" key="6">
    <source>
        <dbReference type="ARBA" id="ARBA00022777"/>
    </source>
</evidence>
<evidence type="ECO:0000313" key="12">
    <source>
        <dbReference type="EMBL" id="QOY87600.1"/>
    </source>
</evidence>
<evidence type="ECO:0000313" key="13">
    <source>
        <dbReference type="Proteomes" id="UP000593892"/>
    </source>
</evidence>
<dbReference type="CDD" id="cd00082">
    <property type="entry name" value="HisKA"/>
    <property type="match status" value="1"/>
</dbReference>
<evidence type="ECO:0000256" key="5">
    <source>
        <dbReference type="ARBA" id="ARBA00022741"/>
    </source>
</evidence>
<protein>
    <recommendedName>
        <fullName evidence="2">histidine kinase</fullName>
        <ecNumber evidence="2">2.7.13.3</ecNumber>
    </recommendedName>
</protein>
<proteinExistence type="predicted"/>
<dbReference type="Gene3D" id="3.30.565.10">
    <property type="entry name" value="Histidine kinase-like ATPase, C-terminal domain"/>
    <property type="match status" value="1"/>
</dbReference>
<dbReference type="Pfam" id="PF02518">
    <property type="entry name" value="HATPase_c"/>
    <property type="match status" value="1"/>
</dbReference>
<feature type="transmembrane region" description="Helical" evidence="10">
    <location>
        <begin position="73"/>
        <end position="93"/>
    </location>
</feature>
<dbReference type="InterPro" id="IPR003594">
    <property type="entry name" value="HATPase_dom"/>
</dbReference>
<feature type="transmembrane region" description="Helical" evidence="10">
    <location>
        <begin position="12"/>
        <end position="31"/>
    </location>
</feature>
<keyword evidence="3" id="KW-0597">Phosphoprotein</keyword>
<evidence type="ECO:0000259" key="11">
    <source>
        <dbReference type="PROSITE" id="PS50109"/>
    </source>
</evidence>
<dbReference type="KEGG" id="pfer:IRI77_33425"/>
<evidence type="ECO:0000256" key="1">
    <source>
        <dbReference type="ARBA" id="ARBA00000085"/>
    </source>
</evidence>
<dbReference type="Pfam" id="PF00512">
    <property type="entry name" value="HisKA"/>
    <property type="match status" value="1"/>
</dbReference>
<dbReference type="GO" id="GO:0005524">
    <property type="term" value="F:ATP binding"/>
    <property type="evidence" value="ECO:0007669"/>
    <property type="project" value="UniProtKB-KW"/>
</dbReference>
<reference evidence="12 13" key="1">
    <citation type="submission" date="2020-10" db="EMBL/GenBank/DDBJ databases">
        <title>Complete genome sequence of Paludibaculum fermentans P105T, a facultatively anaerobic acidobacterium capable of dissimilatory Fe(III) reduction.</title>
        <authorList>
            <person name="Dedysh S.N."/>
            <person name="Beletsky A.V."/>
            <person name="Kulichevskaya I.S."/>
            <person name="Mardanov A.V."/>
            <person name="Ravin N.V."/>
        </authorList>
    </citation>
    <scope>NUCLEOTIDE SEQUENCE [LARGE SCALE GENOMIC DNA]</scope>
    <source>
        <strain evidence="12 13">P105</strain>
    </source>
</reference>
<keyword evidence="9" id="KW-0175">Coiled coil</keyword>
<feature type="domain" description="Histidine kinase" evidence="11">
    <location>
        <begin position="207"/>
        <end position="415"/>
    </location>
</feature>
<dbReference type="InterPro" id="IPR036097">
    <property type="entry name" value="HisK_dim/P_sf"/>
</dbReference>
<evidence type="ECO:0000256" key="7">
    <source>
        <dbReference type="ARBA" id="ARBA00022840"/>
    </source>
</evidence>
<evidence type="ECO:0000256" key="8">
    <source>
        <dbReference type="ARBA" id="ARBA00023012"/>
    </source>
</evidence>
<evidence type="ECO:0000256" key="2">
    <source>
        <dbReference type="ARBA" id="ARBA00012438"/>
    </source>
</evidence>
<keyword evidence="7" id="KW-0067">ATP-binding</keyword>
<keyword evidence="5" id="KW-0547">Nucleotide-binding</keyword>
<dbReference type="InterPro" id="IPR005467">
    <property type="entry name" value="His_kinase_dom"/>
</dbReference>
<dbReference type="PANTHER" id="PTHR43065">
    <property type="entry name" value="SENSOR HISTIDINE KINASE"/>
    <property type="match status" value="1"/>
</dbReference>
<keyword evidence="10" id="KW-0812">Transmembrane</keyword>
<comment type="catalytic activity">
    <reaction evidence="1">
        <text>ATP + protein L-histidine = ADP + protein N-phospho-L-histidine.</text>
        <dbReference type="EC" id="2.7.13.3"/>
    </reaction>
</comment>
<dbReference type="InterPro" id="IPR036890">
    <property type="entry name" value="HATPase_C_sf"/>
</dbReference>
<evidence type="ECO:0000256" key="10">
    <source>
        <dbReference type="SAM" id="Phobius"/>
    </source>
</evidence>
<dbReference type="InterPro" id="IPR004358">
    <property type="entry name" value="Sig_transdc_His_kin-like_C"/>
</dbReference>
<dbReference type="GO" id="GO:0000155">
    <property type="term" value="F:phosphorelay sensor kinase activity"/>
    <property type="evidence" value="ECO:0007669"/>
    <property type="project" value="InterPro"/>
</dbReference>
<accession>A0A7S7NPZ5</accession>
<keyword evidence="13" id="KW-1185">Reference proteome</keyword>
<evidence type="ECO:0000256" key="3">
    <source>
        <dbReference type="ARBA" id="ARBA00022553"/>
    </source>
</evidence>
<dbReference type="SMART" id="SM00387">
    <property type="entry name" value="HATPase_c"/>
    <property type="match status" value="1"/>
</dbReference>